<dbReference type="Proteomes" id="UP000266723">
    <property type="component" value="Unassembled WGS sequence"/>
</dbReference>
<sequence length="131" mass="15408">MTTRSAAKRKEGITTQKKKYNISPLHGTIVKKRRVTKIQSSPKRKTQGSKAATQNQQRGLECNSNLRLYYEIFDHRSKMAKQGQSELRREDPEQRISELHNTAARLNEQVKYIRKRYNKAYEMKIEARTEP</sequence>
<feature type="compositionally biased region" description="Basic residues" evidence="1">
    <location>
        <begin position="29"/>
        <end position="47"/>
    </location>
</feature>
<dbReference type="EMBL" id="QGKV02000759">
    <property type="protein sequence ID" value="KAF3561653.1"/>
    <property type="molecule type" value="Genomic_DNA"/>
</dbReference>
<feature type="region of interest" description="Disordered" evidence="1">
    <location>
        <begin position="1"/>
        <end position="60"/>
    </location>
</feature>
<accession>A0ABQ7CNN5</accession>
<keyword evidence="3" id="KW-1185">Reference proteome</keyword>
<evidence type="ECO:0000313" key="3">
    <source>
        <dbReference type="Proteomes" id="UP000266723"/>
    </source>
</evidence>
<feature type="compositionally biased region" description="Polar residues" evidence="1">
    <location>
        <begin position="48"/>
        <end position="60"/>
    </location>
</feature>
<organism evidence="2 3">
    <name type="scientific">Brassica cretica</name>
    <name type="common">Mustard</name>
    <dbReference type="NCBI Taxonomy" id="69181"/>
    <lineage>
        <taxon>Eukaryota</taxon>
        <taxon>Viridiplantae</taxon>
        <taxon>Streptophyta</taxon>
        <taxon>Embryophyta</taxon>
        <taxon>Tracheophyta</taxon>
        <taxon>Spermatophyta</taxon>
        <taxon>Magnoliopsida</taxon>
        <taxon>eudicotyledons</taxon>
        <taxon>Gunneridae</taxon>
        <taxon>Pentapetalae</taxon>
        <taxon>rosids</taxon>
        <taxon>malvids</taxon>
        <taxon>Brassicales</taxon>
        <taxon>Brassicaceae</taxon>
        <taxon>Brassiceae</taxon>
        <taxon>Brassica</taxon>
    </lineage>
</organism>
<reference evidence="2 3" key="1">
    <citation type="journal article" date="2020" name="BMC Genomics">
        <title>Intraspecific diversification of the crop wild relative Brassica cretica Lam. using demographic model selection.</title>
        <authorList>
            <person name="Kioukis A."/>
            <person name="Michalopoulou V.A."/>
            <person name="Briers L."/>
            <person name="Pirintsos S."/>
            <person name="Studholme D.J."/>
            <person name="Pavlidis P."/>
            <person name="Sarris P.F."/>
        </authorList>
    </citation>
    <scope>NUCLEOTIDE SEQUENCE [LARGE SCALE GENOMIC DNA]</scope>
    <source>
        <strain evidence="3">cv. PFS-1207/04</strain>
    </source>
</reference>
<comment type="caution">
    <text evidence="2">The sequence shown here is derived from an EMBL/GenBank/DDBJ whole genome shotgun (WGS) entry which is preliminary data.</text>
</comment>
<gene>
    <name evidence="2" type="ORF">DY000_02015435</name>
</gene>
<protein>
    <submittedName>
        <fullName evidence="2">Uncharacterized protein</fullName>
    </submittedName>
</protein>
<evidence type="ECO:0000313" key="2">
    <source>
        <dbReference type="EMBL" id="KAF3561653.1"/>
    </source>
</evidence>
<proteinExistence type="predicted"/>
<name>A0ABQ7CNN5_BRACR</name>
<evidence type="ECO:0000256" key="1">
    <source>
        <dbReference type="SAM" id="MobiDB-lite"/>
    </source>
</evidence>